<name>A0A9P6GGR2_9PLEO</name>
<organism evidence="3 4">
    <name type="scientific">Paraphaeosphaeria minitans</name>
    <dbReference type="NCBI Taxonomy" id="565426"/>
    <lineage>
        <taxon>Eukaryota</taxon>
        <taxon>Fungi</taxon>
        <taxon>Dikarya</taxon>
        <taxon>Ascomycota</taxon>
        <taxon>Pezizomycotina</taxon>
        <taxon>Dothideomycetes</taxon>
        <taxon>Pleosporomycetidae</taxon>
        <taxon>Pleosporales</taxon>
        <taxon>Massarineae</taxon>
        <taxon>Didymosphaeriaceae</taxon>
        <taxon>Paraphaeosphaeria</taxon>
    </lineage>
</organism>
<evidence type="ECO:0000256" key="2">
    <source>
        <dbReference type="SAM" id="Phobius"/>
    </source>
</evidence>
<evidence type="ECO:0000256" key="1">
    <source>
        <dbReference type="SAM" id="MobiDB-lite"/>
    </source>
</evidence>
<feature type="transmembrane region" description="Helical" evidence="2">
    <location>
        <begin position="408"/>
        <end position="427"/>
    </location>
</feature>
<keyword evidence="4" id="KW-1185">Reference proteome</keyword>
<keyword evidence="2" id="KW-1133">Transmembrane helix</keyword>
<comment type="caution">
    <text evidence="3">The sequence shown here is derived from an EMBL/GenBank/DDBJ whole genome shotgun (WGS) entry which is preliminary data.</text>
</comment>
<keyword evidence="2" id="KW-0472">Membrane</keyword>
<dbReference type="OrthoDB" id="1708389at2759"/>
<proteinExistence type="predicted"/>
<dbReference type="GO" id="GO:0006915">
    <property type="term" value="P:apoptotic process"/>
    <property type="evidence" value="ECO:0007669"/>
    <property type="project" value="InterPro"/>
</dbReference>
<feature type="region of interest" description="Disordered" evidence="1">
    <location>
        <begin position="26"/>
        <end position="57"/>
    </location>
</feature>
<evidence type="ECO:0000313" key="4">
    <source>
        <dbReference type="Proteomes" id="UP000756921"/>
    </source>
</evidence>
<keyword evidence="2" id="KW-0812">Transmembrane</keyword>
<dbReference type="AlphaFoldDB" id="A0A9P6GGR2"/>
<evidence type="ECO:0000313" key="3">
    <source>
        <dbReference type="EMBL" id="KAF9735381.1"/>
    </source>
</evidence>
<dbReference type="PANTHER" id="PTHR37402">
    <property type="entry name" value="GRAM DOMAIN-CONTAINING PROTEIN 4"/>
    <property type="match status" value="1"/>
</dbReference>
<reference evidence="3" key="1">
    <citation type="journal article" date="2020" name="Mol. Plant Microbe Interact.">
        <title>Genome Sequence of the Biocontrol Agent Coniothyrium minitans strain Conio (IMI 134523).</title>
        <authorList>
            <person name="Patel D."/>
            <person name="Shittu T.A."/>
            <person name="Baroncelli R."/>
            <person name="Muthumeenakshi S."/>
            <person name="Osborne T.H."/>
            <person name="Janganan T.K."/>
            <person name="Sreenivasaprasad S."/>
        </authorList>
    </citation>
    <scope>NUCLEOTIDE SEQUENCE</scope>
    <source>
        <strain evidence="3">Conio</strain>
    </source>
</reference>
<feature type="transmembrane region" description="Helical" evidence="2">
    <location>
        <begin position="303"/>
        <end position="328"/>
    </location>
</feature>
<dbReference type="InterPro" id="IPR037847">
    <property type="entry name" value="GRAMDC4"/>
</dbReference>
<evidence type="ECO:0008006" key="5">
    <source>
        <dbReference type="Google" id="ProtNLM"/>
    </source>
</evidence>
<sequence length="613" mass="69971">MQAQQEFVLVDELQVGLDRAKITKTAQIQLPETHEAQGPEEERHLHSAETSPAPSHNVVDSLKAKKHRAGLRIRKTLHIGRSSDDFEYTTTALVGAAAEGSGSRYMTDAPEPDEPTMKDFFHNPIDTVKAKISDKGNQQVAGQITAKEVPHGDEVDMIRASEAVEDARNDTQRLLAIKDLSMLMKERQATYARWALDRHITKIRRLPRGEIQLRPRSDFQKLDPQAGMLTDWRAYVQHLLVYYAHQYGGQYIGFGSDPPAPSKETVMPNIERLLMASSPIQELVMTSRKIYRWEQPAETLTYLLIYVTLWYFDMILPGFLAAGIFLVFQRRTHGNTLEDLRDEIKHREDQRRTALSLTELIVKEGDKNWSDKLVEDLGPWFMVQLADLANFFESLRSFYEWRDPHRTWYAMIVLGVVTLATALTPMWLLVKAITFSMGVSFFGLYPIAVKFPEYRLLVSPAKRFLWNMPTHAEWAVKYVQAEGTRLAEKSIPVASALALDSPTFDMEHDYNSYSATQGKTSGRLIISRGGFRFVSNFGHNVLWNLPFDQLEKIEKVDRIVTKNIPGKLQEDSGKDLRVGSRSGELHLLEKVGRRDEAFSQMVGFSDVTWQVLW</sequence>
<feature type="compositionally biased region" description="Basic and acidic residues" evidence="1">
    <location>
        <begin position="32"/>
        <end position="47"/>
    </location>
</feature>
<dbReference type="PANTHER" id="PTHR37402:SF1">
    <property type="entry name" value="GRAM DOMAIN-CONTAINING PROTEIN 4"/>
    <property type="match status" value="1"/>
</dbReference>
<gene>
    <name evidence="3" type="ORF">PMIN01_06786</name>
</gene>
<protein>
    <recommendedName>
        <fullName evidence="5">GRAM domain-containing protein</fullName>
    </recommendedName>
</protein>
<dbReference type="Proteomes" id="UP000756921">
    <property type="component" value="Unassembled WGS sequence"/>
</dbReference>
<accession>A0A9P6GGR2</accession>
<dbReference type="EMBL" id="WJXW01000006">
    <property type="protein sequence ID" value="KAF9735381.1"/>
    <property type="molecule type" value="Genomic_DNA"/>
</dbReference>